<dbReference type="InterPro" id="IPR000242">
    <property type="entry name" value="PTP_cat"/>
</dbReference>
<evidence type="ECO:0000259" key="2">
    <source>
        <dbReference type="PROSITE" id="PS50056"/>
    </source>
</evidence>
<dbReference type="InterPro" id="IPR003595">
    <property type="entry name" value="Tyr_Pase_cat"/>
</dbReference>
<organism evidence="3 4">
    <name type="scientific">Dryococelus australis</name>
    <dbReference type="NCBI Taxonomy" id="614101"/>
    <lineage>
        <taxon>Eukaryota</taxon>
        <taxon>Metazoa</taxon>
        <taxon>Ecdysozoa</taxon>
        <taxon>Arthropoda</taxon>
        <taxon>Hexapoda</taxon>
        <taxon>Insecta</taxon>
        <taxon>Pterygota</taxon>
        <taxon>Neoptera</taxon>
        <taxon>Polyneoptera</taxon>
        <taxon>Phasmatodea</taxon>
        <taxon>Verophasmatodea</taxon>
        <taxon>Anareolatae</taxon>
        <taxon>Phasmatidae</taxon>
        <taxon>Eurycanthinae</taxon>
        <taxon>Dryococelus</taxon>
    </lineage>
</organism>
<comment type="caution">
    <text evidence="3">The sequence shown here is derived from an EMBL/GenBank/DDBJ whole genome shotgun (WGS) entry which is preliminary data.</text>
</comment>
<dbReference type="InterPro" id="IPR000387">
    <property type="entry name" value="Tyr_Pase_dom"/>
</dbReference>
<evidence type="ECO:0000313" key="3">
    <source>
        <dbReference type="EMBL" id="KAJ8887558.1"/>
    </source>
</evidence>
<dbReference type="Proteomes" id="UP001159363">
    <property type="component" value="Chromosome X"/>
</dbReference>
<dbReference type="Gene3D" id="3.90.190.10">
    <property type="entry name" value="Protein tyrosine phosphatase superfamily"/>
    <property type="match status" value="2"/>
</dbReference>
<dbReference type="InterPro" id="IPR029021">
    <property type="entry name" value="Prot-tyrosine_phosphatase-like"/>
</dbReference>
<dbReference type="SUPFAM" id="SSF52799">
    <property type="entry name" value="(Phosphotyrosine protein) phosphatases II"/>
    <property type="match status" value="2"/>
</dbReference>
<reference evidence="3 4" key="1">
    <citation type="submission" date="2023-02" db="EMBL/GenBank/DDBJ databases">
        <title>LHISI_Scaffold_Assembly.</title>
        <authorList>
            <person name="Stuart O.P."/>
            <person name="Cleave R."/>
            <person name="Magrath M.J.L."/>
            <person name="Mikheyev A.S."/>
        </authorList>
    </citation>
    <scope>NUCLEOTIDE SEQUENCE [LARGE SCALE GENOMIC DNA]</scope>
    <source>
        <strain evidence="3">Daus_M_001</strain>
        <tissue evidence="3">Leg muscle</tissue>
    </source>
</reference>
<dbReference type="PROSITE" id="PS50056">
    <property type="entry name" value="TYR_PHOSPHATASE_2"/>
    <property type="match status" value="1"/>
</dbReference>
<dbReference type="PRINTS" id="PR00700">
    <property type="entry name" value="PRTYPHPHTASE"/>
</dbReference>
<dbReference type="SMART" id="SM00404">
    <property type="entry name" value="PTPc_motif"/>
    <property type="match status" value="1"/>
</dbReference>
<dbReference type="InterPro" id="IPR050348">
    <property type="entry name" value="Protein-Tyr_Phosphatase"/>
</dbReference>
<evidence type="ECO:0000259" key="1">
    <source>
        <dbReference type="PROSITE" id="PS50055"/>
    </source>
</evidence>
<evidence type="ECO:0008006" key="5">
    <source>
        <dbReference type="Google" id="ProtNLM"/>
    </source>
</evidence>
<dbReference type="PROSITE" id="PS50055">
    <property type="entry name" value="TYR_PHOSPHATASE_PTP"/>
    <property type="match status" value="2"/>
</dbReference>
<name>A0ABQ9HUP5_9NEOP</name>
<dbReference type="Pfam" id="PF00102">
    <property type="entry name" value="Y_phosphatase"/>
    <property type="match status" value="1"/>
</dbReference>
<protein>
    <recommendedName>
        <fullName evidence="5">Protein tyrosine phosphatase</fullName>
    </recommendedName>
</protein>
<feature type="non-terminal residue" evidence="3">
    <location>
        <position position="207"/>
    </location>
</feature>
<dbReference type="PANTHER" id="PTHR19134:SF540">
    <property type="entry name" value="TYROSINE-PROTEIN PHOSPHATASE 99A"/>
    <property type="match status" value="1"/>
</dbReference>
<proteinExistence type="predicted"/>
<feature type="domain" description="Tyrosine-protein phosphatase" evidence="1">
    <location>
        <begin position="146"/>
        <end position="207"/>
    </location>
</feature>
<accession>A0ABQ9HUP5</accession>
<feature type="domain" description="Tyrosine-protein phosphatase" evidence="1">
    <location>
        <begin position="51"/>
        <end position="109"/>
    </location>
</feature>
<gene>
    <name evidence="3" type="ORF">PR048_013774</name>
</gene>
<dbReference type="PANTHER" id="PTHR19134">
    <property type="entry name" value="RECEPTOR-TYPE TYROSINE-PROTEIN PHOSPHATASE"/>
    <property type="match status" value="1"/>
</dbReference>
<feature type="domain" description="Tyrosine specific protein phosphatases" evidence="2">
    <location>
        <begin position="51"/>
        <end position="100"/>
    </location>
</feature>
<sequence>MSDGTLPLIGNPWNLKPPRPTGPITLTNHAAVGSPDDLERAVSALTTYPPSAGVGRTGTYIVLDAMLKQIRSKGEVNICGFLRHIRTQRNFLVQTEEQYIFIHDALLEAIESGETNISCTHLSCYIQSLRSNDVAVDDKLEPVKLLDRQFKLVTSFQLKDFHLISANKPCNRTKNRSELLPVESARVNLTPKPGVEGSDYINATWFL</sequence>
<dbReference type="EMBL" id="JARBHB010000004">
    <property type="protein sequence ID" value="KAJ8887558.1"/>
    <property type="molecule type" value="Genomic_DNA"/>
</dbReference>
<keyword evidence="4" id="KW-1185">Reference proteome</keyword>
<evidence type="ECO:0000313" key="4">
    <source>
        <dbReference type="Proteomes" id="UP001159363"/>
    </source>
</evidence>